<dbReference type="SUPFAM" id="SSF46785">
    <property type="entry name" value="Winged helix' DNA-binding domain"/>
    <property type="match status" value="1"/>
</dbReference>
<dbReference type="Pfam" id="PF01047">
    <property type="entry name" value="MarR"/>
    <property type="match status" value="1"/>
</dbReference>
<keyword evidence="3" id="KW-1185">Reference proteome</keyword>
<dbReference type="InterPro" id="IPR039422">
    <property type="entry name" value="MarR/SlyA-like"/>
</dbReference>
<reference evidence="2 3" key="1">
    <citation type="submission" date="2024-03" db="EMBL/GenBank/DDBJ databases">
        <title>Novel species of the genus Variovorax.</title>
        <authorList>
            <person name="Liu Q."/>
            <person name="Xin Y.-H."/>
        </authorList>
    </citation>
    <scope>NUCLEOTIDE SEQUENCE [LARGE SCALE GENOMIC DNA]</scope>
    <source>
        <strain evidence="2 3">KACC 18899</strain>
    </source>
</reference>
<dbReference type="EMBL" id="JBBKZU010000014">
    <property type="protein sequence ID" value="MEJ8814674.1"/>
    <property type="molecule type" value="Genomic_DNA"/>
</dbReference>
<name>A0ABU8VLY0_9BURK</name>
<dbReference type="InterPro" id="IPR000835">
    <property type="entry name" value="HTH_MarR-typ"/>
</dbReference>
<proteinExistence type="predicted"/>
<dbReference type="InterPro" id="IPR036390">
    <property type="entry name" value="WH_DNA-bd_sf"/>
</dbReference>
<feature type="domain" description="HTH marR-type" evidence="1">
    <location>
        <begin position="17"/>
        <end position="150"/>
    </location>
</feature>
<accession>A0ABU8VLY0</accession>
<protein>
    <submittedName>
        <fullName evidence="2">MarR family transcriptional regulator</fullName>
    </submittedName>
</protein>
<dbReference type="Gene3D" id="1.10.10.10">
    <property type="entry name" value="Winged helix-like DNA-binding domain superfamily/Winged helix DNA-binding domain"/>
    <property type="match status" value="1"/>
</dbReference>
<dbReference type="PRINTS" id="PR00598">
    <property type="entry name" value="HTHMARR"/>
</dbReference>
<dbReference type="PANTHER" id="PTHR33164:SF57">
    <property type="entry name" value="MARR-FAMILY TRANSCRIPTIONAL REGULATOR"/>
    <property type="match status" value="1"/>
</dbReference>
<comment type="caution">
    <text evidence="2">The sequence shown here is derived from an EMBL/GenBank/DDBJ whole genome shotgun (WGS) entry which is preliminary data.</text>
</comment>
<evidence type="ECO:0000313" key="3">
    <source>
        <dbReference type="Proteomes" id="UP001365846"/>
    </source>
</evidence>
<organism evidence="2 3">
    <name type="scientific">Variovorax ureilyticus</name>
    <dbReference type="NCBI Taxonomy" id="1836198"/>
    <lineage>
        <taxon>Bacteria</taxon>
        <taxon>Pseudomonadati</taxon>
        <taxon>Pseudomonadota</taxon>
        <taxon>Betaproteobacteria</taxon>
        <taxon>Burkholderiales</taxon>
        <taxon>Comamonadaceae</taxon>
        <taxon>Variovorax</taxon>
    </lineage>
</organism>
<dbReference type="RefSeq" id="WP_340359904.1">
    <property type="nucleotide sequence ID" value="NZ_JBBKZU010000014.1"/>
</dbReference>
<dbReference type="SMART" id="SM00347">
    <property type="entry name" value="HTH_MARR"/>
    <property type="match status" value="1"/>
</dbReference>
<dbReference type="Proteomes" id="UP001365846">
    <property type="component" value="Unassembled WGS sequence"/>
</dbReference>
<evidence type="ECO:0000313" key="2">
    <source>
        <dbReference type="EMBL" id="MEJ8814674.1"/>
    </source>
</evidence>
<gene>
    <name evidence="2" type="ORF">WKW77_26625</name>
</gene>
<dbReference type="PANTHER" id="PTHR33164">
    <property type="entry name" value="TRANSCRIPTIONAL REGULATOR, MARR FAMILY"/>
    <property type="match status" value="1"/>
</dbReference>
<dbReference type="PROSITE" id="PS50995">
    <property type="entry name" value="HTH_MARR_2"/>
    <property type="match status" value="1"/>
</dbReference>
<dbReference type="InterPro" id="IPR036388">
    <property type="entry name" value="WH-like_DNA-bd_sf"/>
</dbReference>
<evidence type="ECO:0000259" key="1">
    <source>
        <dbReference type="PROSITE" id="PS50995"/>
    </source>
</evidence>
<sequence length="160" mass="17874">MNGSSISISNASDYRIDDSFAYLIRRILSLSRTTLDARLRQAGGPTGTQWRLLHYLNLRGPLQIVELARLCETDPAGITRMIDRLVRQGLCQRVRAPADRRVVNAMLTERGRESPRGLAPELQRIQAELLRGFDDSEVGELRGLLERMVDNAQTSGCNPG</sequence>